<evidence type="ECO:0000256" key="6">
    <source>
        <dbReference type="PROSITE-ProRule" id="PRU00282"/>
    </source>
</evidence>
<gene>
    <name evidence="7" type="ORF">HPP92_019989</name>
</gene>
<dbReference type="Gene3D" id="1.50.40.10">
    <property type="entry name" value="Mitochondrial carrier domain"/>
    <property type="match status" value="2"/>
</dbReference>
<dbReference type="GO" id="GO:0016020">
    <property type="term" value="C:membrane"/>
    <property type="evidence" value="ECO:0007669"/>
    <property type="project" value="UniProtKB-SubCell"/>
</dbReference>
<dbReference type="InterPro" id="IPR002067">
    <property type="entry name" value="MCP"/>
</dbReference>
<accession>A0A835Q487</accession>
<dbReference type="InterPro" id="IPR023395">
    <property type="entry name" value="MCP_dom_sf"/>
</dbReference>
<name>A0A835Q487_VANPL</name>
<dbReference type="AlphaFoldDB" id="A0A835Q487"/>
<dbReference type="PANTHER" id="PTHR35757:SF1">
    <property type="entry name" value="THERMOSOME SUBUNIT GAMMA"/>
    <property type="match status" value="1"/>
</dbReference>
<evidence type="ECO:0000313" key="7">
    <source>
        <dbReference type="EMBL" id="KAG0463920.1"/>
    </source>
</evidence>
<comment type="subcellular location">
    <subcellularLocation>
        <location evidence="1">Membrane</location>
        <topology evidence="1">Multi-pass membrane protein</topology>
    </subcellularLocation>
</comment>
<keyword evidence="5 6" id="KW-0472">Membrane</keyword>
<evidence type="ECO:0000256" key="4">
    <source>
        <dbReference type="ARBA" id="ARBA00022737"/>
    </source>
</evidence>
<evidence type="ECO:0000313" key="8">
    <source>
        <dbReference type="Proteomes" id="UP000636800"/>
    </source>
</evidence>
<dbReference type="InterPro" id="IPR018108">
    <property type="entry name" value="MCP_transmembrane"/>
</dbReference>
<dbReference type="EMBL" id="JADCNL010000010">
    <property type="protein sequence ID" value="KAG0463920.1"/>
    <property type="molecule type" value="Genomic_DNA"/>
</dbReference>
<proteinExistence type="predicted"/>
<keyword evidence="8" id="KW-1185">Reference proteome</keyword>
<protein>
    <recommendedName>
        <fullName evidence="9">Mitochondrial arginine transporter BAC2</fullName>
    </recommendedName>
</protein>
<dbReference type="Proteomes" id="UP000636800">
    <property type="component" value="Chromosome 10"/>
</dbReference>
<evidence type="ECO:0008006" key="9">
    <source>
        <dbReference type="Google" id="ProtNLM"/>
    </source>
</evidence>
<keyword evidence="4" id="KW-0677">Repeat</keyword>
<dbReference type="PROSITE" id="PS50920">
    <property type="entry name" value="SOLCAR"/>
    <property type="match status" value="3"/>
</dbReference>
<feature type="repeat" description="Solcar" evidence="6">
    <location>
        <begin position="483"/>
        <end position="573"/>
    </location>
</feature>
<reference evidence="7 8" key="1">
    <citation type="journal article" date="2020" name="Nat. Food">
        <title>A phased Vanilla planifolia genome enables genetic improvement of flavour and production.</title>
        <authorList>
            <person name="Hasing T."/>
            <person name="Tang H."/>
            <person name="Brym M."/>
            <person name="Khazi F."/>
            <person name="Huang T."/>
            <person name="Chambers A.H."/>
        </authorList>
    </citation>
    <scope>NUCLEOTIDE SEQUENCE [LARGE SCALE GENOMIC DNA]</scope>
    <source>
        <tissue evidence="7">Leaf</tissue>
    </source>
</reference>
<feature type="repeat" description="Solcar" evidence="6">
    <location>
        <begin position="685"/>
        <end position="777"/>
    </location>
</feature>
<keyword evidence="2" id="KW-0813">Transport</keyword>
<sequence length="790" mass="88206">MAGGSLQTVYCPPSTAIPINFIVETSLPPVALSLTRSKAFRRHSFGSLRQKLRVLQISSSLPKTKVQGKSSVTIDEDDRVPDQFLESNSISDFLRFKKRDTGIAERGGTGELQTAVVSYRKTFPWSLLNPFLEVDLFSTIHIADKEYFDTLQKRLDSYDCVLYEMLTTQDNLENKRNCVSARRIKASHSRSFSIVGFIQRKMAQILALDFQLDCLNYLADNWLHADLDFETFKMLQLEKGENLFTFARDMTLRSTEAFVQSASIPEDLDPWRTILLRASRVLPMPLVGFLIIGIACSPLENQVTEFSELEALFRFDIGTALKIFLAKRLTSEFTQSTAAVEENSVIIGERNRVATLALRTAIDCGHRRIALLYGAWSITKKEPNIQSLPFLRTLAEISGWPLNRTSSWLFRPVEQVSMDNHPWTLAQRTVRSRLGCFAAHRVERAEEELCVKREERSPTAFGSWILKWNADAEMEFWPEFLASSWGKEFVAGGLGGMAGVVAGHPFDTLRIHLQQPSSPSSPGSGRPSATALFRSILRTEGPAALYRGMAAPFASVAFQNAMAFQVYALLSRACDPGKNDEPPSYKSVAVAGFGTGALQSILLSPVELIKIRLQLQTTNHHHRRTNPKGPLTIAKSILHTEGIRGIYRGFLITILRDAPAHGVYFWTYEYAREHIHPGCRTTGDESLATMLFAGGLAGVASWVCCYPLDVVKSRLQAESRPLGSQPPPRYNGIMDCFRKSVREEGFSVLWRGLGAAVTRAFVVNGAIFSAYELALRLLVNGSDRIRLEES</sequence>
<dbReference type="SUPFAM" id="SSF103506">
    <property type="entry name" value="Mitochondrial carrier"/>
    <property type="match status" value="1"/>
</dbReference>
<organism evidence="7 8">
    <name type="scientific">Vanilla planifolia</name>
    <name type="common">Vanilla</name>
    <dbReference type="NCBI Taxonomy" id="51239"/>
    <lineage>
        <taxon>Eukaryota</taxon>
        <taxon>Viridiplantae</taxon>
        <taxon>Streptophyta</taxon>
        <taxon>Embryophyta</taxon>
        <taxon>Tracheophyta</taxon>
        <taxon>Spermatophyta</taxon>
        <taxon>Magnoliopsida</taxon>
        <taxon>Liliopsida</taxon>
        <taxon>Asparagales</taxon>
        <taxon>Orchidaceae</taxon>
        <taxon>Vanilloideae</taxon>
        <taxon>Vanilleae</taxon>
        <taxon>Vanilla</taxon>
    </lineage>
</organism>
<dbReference type="PANTHER" id="PTHR35757">
    <property type="entry name" value="THERMOSOME SUBUNIT GAMMA"/>
    <property type="match status" value="1"/>
</dbReference>
<keyword evidence="3 6" id="KW-0812">Transmembrane</keyword>
<evidence type="ECO:0000256" key="1">
    <source>
        <dbReference type="ARBA" id="ARBA00004141"/>
    </source>
</evidence>
<evidence type="ECO:0000256" key="3">
    <source>
        <dbReference type="ARBA" id="ARBA00022692"/>
    </source>
</evidence>
<evidence type="ECO:0000256" key="5">
    <source>
        <dbReference type="ARBA" id="ARBA00023136"/>
    </source>
</evidence>
<feature type="repeat" description="Solcar" evidence="6">
    <location>
        <begin position="583"/>
        <end position="674"/>
    </location>
</feature>
<evidence type="ECO:0000256" key="2">
    <source>
        <dbReference type="ARBA" id="ARBA00022448"/>
    </source>
</evidence>
<dbReference type="Pfam" id="PF00153">
    <property type="entry name" value="Mito_carr"/>
    <property type="match status" value="3"/>
</dbReference>
<dbReference type="PRINTS" id="PR00926">
    <property type="entry name" value="MITOCARRIER"/>
</dbReference>
<comment type="caution">
    <text evidence="7">The sequence shown here is derived from an EMBL/GenBank/DDBJ whole genome shotgun (WGS) entry which is preliminary data.</text>
</comment>
<dbReference type="GO" id="GO:0055085">
    <property type="term" value="P:transmembrane transport"/>
    <property type="evidence" value="ECO:0007669"/>
    <property type="project" value="InterPro"/>
</dbReference>